<evidence type="ECO:0000259" key="10">
    <source>
        <dbReference type="SMART" id="SM00968"/>
    </source>
</evidence>
<organism evidence="11 12">
    <name type="scientific">Orchesella dallaii</name>
    <dbReference type="NCBI Taxonomy" id="48710"/>
    <lineage>
        <taxon>Eukaryota</taxon>
        <taxon>Metazoa</taxon>
        <taxon>Ecdysozoa</taxon>
        <taxon>Arthropoda</taxon>
        <taxon>Hexapoda</taxon>
        <taxon>Collembola</taxon>
        <taxon>Entomobryomorpha</taxon>
        <taxon>Entomobryoidea</taxon>
        <taxon>Orchesellidae</taxon>
        <taxon>Orchesellinae</taxon>
        <taxon>Orchesella</taxon>
    </lineage>
</organism>
<feature type="region of interest" description="Disordered" evidence="9">
    <location>
        <begin position="1"/>
        <end position="44"/>
    </location>
</feature>
<evidence type="ECO:0000256" key="2">
    <source>
        <dbReference type="ARBA" id="ARBA00006005"/>
    </source>
</evidence>
<comment type="similarity">
    <text evidence="2">Belongs to the SMC family. SMC4 subfamily.</text>
</comment>
<reference evidence="11 12" key="1">
    <citation type="submission" date="2024-08" db="EMBL/GenBank/DDBJ databases">
        <authorList>
            <person name="Cucini C."/>
            <person name="Frati F."/>
        </authorList>
    </citation>
    <scope>NUCLEOTIDE SEQUENCE [LARGE SCALE GENOMIC DNA]</scope>
</reference>
<evidence type="ECO:0000313" key="12">
    <source>
        <dbReference type="Proteomes" id="UP001642540"/>
    </source>
</evidence>
<dbReference type="Proteomes" id="UP001642540">
    <property type="component" value="Unassembled WGS sequence"/>
</dbReference>
<comment type="caution">
    <text evidence="11">The sequence shown here is derived from an EMBL/GenBank/DDBJ whole genome shotgun (WGS) entry which is preliminary data.</text>
</comment>
<feature type="coiled-coil region" evidence="8">
    <location>
        <begin position="774"/>
        <end position="836"/>
    </location>
</feature>
<dbReference type="Pfam" id="PF02463">
    <property type="entry name" value="SMC_N"/>
    <property type="match status" value="1"/>
</dbReference>
<keyword evidence="5 8" id="KW-0175">Coiled coil</keyword>
<dbReference type="PANTHER" id="PTHR18937">
    <property type="entry name" value="STRUCTURAL MAINTENANCE OF CHROMOSOMES SMC FAMILY MEMBER"/>
    <property type="match status" value="1"/>
</dbReference>
<dbReference type="SUPFAM" id="SSF52540">
    <property type="entry name" value="P-loop containing nucleoside triphosphate hydrolases"/>
    <property type="match status" value="1"/>
</dbReference>
<gene>
    <name evidence="11" type="ORF">ODALV1_LOCUS23818</name>
</gene>
<evidence type="ECO:0000256" key="5">
    <source>
        <dbReference type="ARBA" id="ARBA00023054"/>
    </source>
</evidence>
<dbReference type="InterPro" id="IPR024704">
    <property type="entry name" value="SMC"/>
</dbReference>
<evidence type="ECO:0000256" key="8">
    <source>
        <dbReference type="SAM" id="Coils"/>
    </source>
</evidence>
<dbReference type="SUPFAM" id="SSF75553">
    <property type="entry name" value="Smc hinge domain"/>
    <property type="match status" value="1"/>
</dbReference>
<evidence type="ECO:0000256" key="4">
    <source>
        <dbReference type="ARBA" id="ARBA00022840"/>
    </source>
</evidence>
<sequence>MPIKRPSDTPQKPRKRPRVPKFNEGGNEEDEPVRQEHDEEDEDIQAEYQEEGGYMVDDIYIPPQMKLSERPTRGERLIIEKIECENFKSYGGVKVMGPFHKSFSAIVGPNGNGKSNIIDAMLFVFGYRAKKIRCKKVSVLIHKSELLPQVSSCAVTVHFIKIIDNGDDDPKDEINIVPDSRITVCRRAYHNNSSSYWLNDKKVVFKEVATFLQRSGIDIVHNRFLILQGEVEQIAQMPPKATNNHETGFLEFIDEIIGTKRYESPLQKLKERMETLDFQREEKSQRVTLAQQHKHSLVEPMKKATAFLRDRNIKIRTNHALNQVKAYIYRQQGVEKSEKLKELEETKTGIQTRLDEINKFNEERRHEYAEAEKAYKVAEANYKKNKKLMDEADAKYVILNREIKTSNEERKKKLKEIEKSAEELEKLQGLPERHGVEIGKLEKRKADLIEEIQSEENATKGDVDKLLKQVDQCVTEKKKADAKFRELKAIVDEKKAARDTLQKELDRSKSNEESEKSKLVKLNEELEELQKTVKRKSGEGLNVDLDQIRKKEAEAKKNRNEAAGFATVEQEKRAAYQNLRSKYAEARDAMNGGMNTNQIDAVMFAAKNEGKFPGLYGRLKDLATIEEKYNIGATAATGMAEFWVVDSDQTGAECIQFLKDQHLASQSFLCVNKMGYLVNACNKPFRTPAESLRIFDLLKFTHPELAPVFYKAFNDTLISENMDIASKVAYGSATRHRVVTCHGEIIETTGSLLGGGNKITQGKFNSARAKALGAGMSKKQIEALKAQCEAAERELQDVMDRRQTFEESANAIETEIAEMKRKHVNYQSDLEASRRMIPLKVDLIKQQEQKIKTITLSPRVLQEKQAKIEEVDAELEQVKEPYDEADEIAKALAKKLSSLQEDKKKEILKKLTKLKEQHKRVDEELNKLKVELRNCEKNKTKIEIKSTKLKSDVEALQEKMLAMVEEKKILEAKALELKEEEAQLKNDKDEKEQLFTEKKSRANEFDQEEKKLKKQKVTLDNNYQTLHDEVRRIEREQKNLISSLDKFELDQIPEVEVEPLEILTEEQLEQVNPKELEAKLHKYTQKLQREEPNLNIIEDYNAAVSF</sequence>
<dbReference type="InterPro" id="IPR036277">
    <property type="entry name" value="SMC_hinge_sf"/>
</dbReference>
<keyword evidence="7" id="KW-0539">Nucleus</keyword>
<feature type="coiled-coil region" evidence="8">
    <location>
        <begin position="361"/>
        <end position="539"/>
    </location>
</feature>
<evidence type="ECO:0000256" key="1">
    <source>
        <dbReference type="ARBA" id="ARBA00004123"/>
    </source>
</evidence>
<feature type="coiled-coil region" evidence="8">
    <location>
        <begin position="861"/>
        <end position="1050"/>
    </location>
</feature>
<dbReference type="InterPro" id="IPR027417">
    <property type="entry name" value="P-loop_NTPase"/>
</dbReference>
<dbReference type="PIRSF" id="PIRSF005719">
    <property type="entry name" value="SMC"/>
    <property type="match status" value="1"/>
</dbReference>
<evidence type="ECO:0000256" key="6">
    <source>
        <dbReference type="ARBA" id="ARBA00023067"/>
    </source>
</evidence>
<keyword evidence="6" id="KW-0226">DNA condensation</keyword>
<protein>
    <recommendedName>
        <fullName evidence="10">SMC hinge domain-containing protein</fullName>
    </recommendedName>
</protein>
<evidence type="ECO:0000256" key="7">
    <source>
        <dbReference type="ARBA" id="ARBA00023242"/>
    </source>
</evidence>
<accession>A0ABP1RM48</accession>
<evidence type="ECO:0000313" key="11">
    <source>
        <dbReference type="EMBL" id="CAL8130636.1"/>
    </source>
</evidence>
<comment type="subcellular location">
    <subcellularLocation>
        <location evidence="1">Nucleus</location>
    </subcellularLocation>
</comment>
<evidence type="ECO:0000256" key="9">
    <source>
        <dbReference type="SAM" id="MobiDB-lite"/>
    </source>
</evidence>
<keyword evidence="12" id="KW-1185">Reference proteome</keyword>
<dbReference type="EMBL" id="CAXLJM020000083">
    <property type="protein sequence ID" value="CAL8130636.1"/>
    <property type="molecule type" value="Genomic_DNA"/>
</dbReference>
<dbReference type="Gene3D" id="1.20.1060.20">
    <property type="match status" value="1"/>
</dbReference>
<dbReference type="SMART" id="SM00968">
    <property type="entry name" value="SMC_hinge"/>
    <property type="match status" value="1"/>
</dbReference>
<feature type="domain" description="SMC hinge" evidence="10">
    <location>
        <begin position="613"/>
        <end position="729"/>
    </location>
</feature>
<dbReference type="PANTHER" id="PTHR18937:SF172">
    <property type="entry name" value="STRUCTURAL MAINTENANCE OF CHROMOSOMES PROTEIN"/>
    <property type="match status" value="1"/>
</dbReference>
<dbReference type="Gene3D" id="3.30.70.1620">
    <property type="match status" value="1"/>
</dbReference>
<dbReference type="InterPro" id="IPR010935">
    <property type="entry name" value="SMC_hinge"/>
</dbReference>
<dbReference type="Pfam" id="PF06470">
    <property type="entry name" value="SMC_hinge"/>
    <property type="match status" value="1"/>
</dbReference>
<keyword evidence="3" id="KW-0547">Nucleotide-binding</keyword>
<name>A0ABP1RM48_9HEXA</name>
<evidence type="ECO:0000256" key="3">
    <source>
        <dbReference type="ARBA" id="ARBA00022741"/>
    </source>
</evidence>
<keyword evidence="4" id="KW-0067">ATP-binding</keyword>
<proteinExistence type="inferred from homology"/>
<dbReference type="Gene3D" id="3.40.50.300">
    <property type="entry name" value="P-loop containing nucleotide triphosphate hydrolases"/>
    <property type="match status" value="1"/>
</dbReference>
<dbReference type="InterPro" id="IPR003395">
    <property type="entry name" value="RecF/RecN/SMC_N"/>
</dbReference>